<dbReference type="Proteomes" id="UP001482520">
    <property type="component" value="Unassembled WGS sequence"/>
</dbReference>
<sequence>MSWFDESRLDDEAALSTADLRLRGLAESGARVRREAGEAAPALDEAVVRSQEFSRPRAVIAAGPDSRLLRAVLEPWCPVPFVAWAGPSLPGWAGSLDLVVVLAPDGGDPGTKSALAEAVRRGCQVVVACAPGSSVAEHAAGRYSTILPTATTDQLAIAVVMLTYLDRVGLGPRADADSVAEALDAVAIACSPHRDIAVNPAKMLAIALADANPVVWGGSVLAARAARRLAESLRRATGRNALAGDVEQLLPVLEAARPRDVFVDPFADGGGDLRPILIVLDDGSDDPLVGEQRGRLTAAADARGVRVETVTTEATTEVARYASLLLSGSYAAQYVSLGLVDD</sequence>
<dbReference type="RefSeq" id="WP_056903731.1">
    <property type="nucleotide sequence ID" value="NZ_JBEFDI010000596.1"/>
</dbReference>
<reference evidence="4 5" key="1">
    <citation type="submission" date="2024-02" db="EMBL/GenBank/DDBJ databases">
        <title>Full genome sequence of Nocardioides kribbensis.</title>
        <authorList>
            <person name="Poletto B.L."/>
            <person name="Silva G."/>
            <person name="Galante D."/>
            <person name="Campos K.R."/>
            <person name="Santos M.B.N."/>
            <person name="Sacchi C.T."/>
        </authorList>
    </citation>
    <scope>NUCLEOTIDE SEQUENCE [LARGE SCALE GENOMIC DNA]</scope>
    <source>
        <strain evidence="4 5">O4R</strain>
    </source>
</reference>
<keyword evidence="2" id="KW-0413">Isomerase</keyword>
<dbReference type="InterPro" id="IPR019490">
    <property type="entry name" value="Glu6P/Mann6P_isomerase_C"/>
</dbReference>
<evidence type="ECO:0000313" key="5">
    <source>
        <dbReference type="Proteomes" id="UP001482520"/>
    </source>
</evidence>
<dbReference type="InterPro" id="IPR046348">
    <property type="entry name" value="SIS_dom_sf"/>
</dbReference>
<dbReference type="EMBL" id="JBEGDP010000001">
    <property type="protein sequence ID" value="MEQ7845925.1"/>
    <property type="molecule type" value="Genomic_DNA"/>
</dbReference>
<evidence type="ECO:0000256" key="2">
    <source>
        <dbReference type="ARBA" id="ARBA00023235"/>
    </source>
</evidence>
<dbReference type="Pfam" id="PF10432">
    <property type="entry name" value="bact-PGI_C"/>
    <property type="match status" value="1"/>
</dbReference>
<comment type="similarity">
    <text evidence="1">Belongs to the PGI/PMI family.</text>
</comment>
<dbReference type="Gene3D" id="3.40.50.10490">
    <property type="entry name" value="Glucose-6-phosphate isomerase like protein, domain 1"/>
    <property type="match status" value="1"/>
</dbReference>
<dbReference type="SUPFAM" id="SSF53697">
    <property type="entry name" value="SIS domain"/>
    <property type="match status" value="1"/>
</dbReference>
<proteinExistence type="inferred from homology"/>
<organism evidence="4 5">
    <name type="scientific">Nocardioides kribbensis</name>
    <dbReference type="NCBI Taxonomy" id="305517"/>
    <lineage>
        <taxon>Bacteria</taxon>
        <taxon>Bacillati</taxon>
        <taxon>Actinomycetota</taxon>
        <taxon>Actinomycetes</taxon>
        <taxon>Propionibacteriales</taxon>
        <taxon>Nocardioidaceae</taxon>
        <taxon>Nocardioides</taxon>
    </lineage>
</organism>
<accession>A0ABV1NTU8</accession>
<keyword evidence="5" id="KW-1185">Reference proteome</keyword>
<protein>
    <submittedName>
        <fullName evidence="4">SIS domain-containing protein</fullName>
    </submittedName>
</protein>
<gene>
    <name evidence="4" type="ORF">V6R90_01450</name>
</gene>
<feature type="domain" description="Bifunctional glucose-6-phosphate/mannose-6-phosphate isomerase C-terminal" evidence="3">
    <location>
        <begin position="198"/>
        <end position="337"/>
    </location>
</feature>
<evidence type="ECO:0000313" key="4">
    <source>
        <dbReference type="EMBL" id="MEQ7845925.1"/>
    </source>
</evidence>
<evidence type="ECO:0000259" key="3">
    <source>
        <dbReference type="Pfam" id="PF10432"/>
    </source>
</evidence>
<comment type="caution">
    <text evidence="4">The sequence shown here is derived from an EMBL/GenBank/DDBJ whole genome shotgun (WGS) entry which is preliminary data.</text>
</comment>
<name>A0ABV1NTU8_9ACTN</name>
<evidence type="ECO:0000256" key="1">
    <source>
        <dbReference type="ARBA" id="ARBA00010523"/>
    </source>
</evidence>